<gene>
    <name evidence="3" type="ORF">CP969_28900</name>
</gene>
<keyword evidence="4" id="KW-1185">Reference proteome</keyword>
<accession>A0ABX6AL34</accession>
<dbReference type="PRINTS" id="PR00944">
    <property type="entry name" value="CUEXPORT"/>
</dbReference>
<evidence type="ECO:0000313" key="4">
    <source>
        <dbReference type="Proteomes" id="UP000327143"/>
    </source>
</evidence>
<dbReference type="InterPro" id="IPR017969">
    <property type="entry name" value="Heavy-metal-associated_CS"/>
</dbReference>
<dbReference type="InterPro" id="IPR036163">
    <property type="entry name" value="HMA_dom_sf"/>
</dbReference>
<dbReference type="InterPro" id="IPR006121">
    <property type="entry name" value="HMA_dom"/>
</dbReference>
<protein>
    <submittedName>
        <fullName evidence="3">Copper chaperone</fullName>
    </submittedName>
</protein>
<dbReference type="PROSITE" id="PS50846">
    <property type="entry name" value="HMA_2"/>
    <property type="match status" value="1"/>
</dbReference>
<evidence type="ECO:0000313" key="3">
    <source>
        <dbReference type="EMBL" id="QEU88260.1"/>
    </source>
</evidence>
<name>A0ABX6AL34_STRVD</name>
<proteinExistence type="predicted"/>
<sequence length="120" mass="12310">MHTPRGYTYECHQYPPGVPVRSHSPGGTMSCCTPDGGCSTGTAPAEVTTGNTTVYNVSGMTCGHCKATLTQEIGALDGVLAVDVDVEAGRVCVTTSSEPDDALLTKVVDDAGYELVGRAA</sequence>
<organism evidence="3 4">
    <name type="scientific">Streptomyces viridosporus T7A</name>
    <dbReference type="NCBI Taxonomy" id="665577"/>
    <lineage>
        <taxon>Bacteria</taxon>
        <taxon>Bacillati</taxon>
        <taxon>Actinomycetota</taxon>
        <taxon>Actinomycetes</taxon>
        <taxon>Kitasatosporales</taxon>
        <taxon>Streptomycetaceae</taxon>
        <taxon>Streptomyces</taxon>
    </lineage>
</organism>
<feature type="domain" description="HMA" evidence="2">
    <location>
        <begin position="51"/>
        <end position="116"/>
    </location>
</feature>
<dbReference type="PROSITE" id="PS01047">
    <property type="entry name" value="HMA_1"/>
    <property type="match status" value="1"/>
</dbReference>
<keyword evidence="1" id="KW-0479">Metal-binding</keyword>
<dbReference type="Pfam" id="PF00403">
    <property type="entry name" value="HMA"/>
    <property type="match status" value="1"/>
</dbReference>
<reference evidence="3 4" key="1">
    <citation type="submission" date="2017-09" db="EMBL/GenBank/DDBJ databases">
        <authorList>
            <person name="Lee N."/>
            <person name="Cho B.-K."/>
        </authorList>
    </citation>
    <scope>NUCLEOTIDE SEQUENCE [LARGE SCALE GENOMIC DNA]</scope>
    <source>
        <strain evidence="3 4">ATCC 39115</strain>
    </source>
</reference>
<dbReference type="Gene3D" id="3.30.70.100">
    <property type="match status" value="1"/>
</dbReference>
<dbReference type="EMBL" id="CP023700">
    <property type="protein sequence ID" value="QEU88260.1"/>
    <property type="molecule type" value="Genomic_DNA"/>
</dbReference>
<evidence type="ECO:0000256" key="1">
    <source>
        <dbReference type="ARBA" id="ARBA00022723"/>
    </source>
</evidence>
<dbReference type="SUPFAM" id="SSF55008">
    <property type="entry name" value="HMA, heavy metal-associated domain"/>
    <property type="match status" value="1"/>
</dbReference>
<dbReference type="InterPro" id="IPR000428">
    <property type="entry name" value="Cu-bd"/>
</dbReference>
<dbReference type="CDD" id="cd00371">
    <property type="entry name" value="HMA"/>
    <property type="match status" value="1"/>
</dbReference>
<evidence type="ECO:0000259" key="2">
    <source>
        <dbReference type="PROSITE" id="PS50846"/>
    </source>
</evidence>
<dbReference type="Proteomes" id="UP000327143">
    <property type="component" value="Chromosome"/>
</dbReference>